<evidence type="ECO:0000256" key="8">
    <source>
        <dbReference type="ARBA" id="ARBA00022989"/>
    </source>
</evidence>
<proteinExistence type="predicted"/>
<comment type="caution">
    <text evidence="14">The sequence shown here is derived from an EMBL/GenBank/DDBJ whole genome shotgun (WGS) entry which is preliminary data.</text>
</comment>
<feature type="transmembrane region" description="Helical" evidence="10">
    <location>
        <begin position="703"/>
        <end position="722"/>
    </location>
</feature>
<name>A0A8J5L9I1_ZINOF</name>
<evidence type="ECO:0000256" key="9">
    <source>
        <dbReference type="ARBA" id="ARBA00023136"/>
    </source>
</evidence>
<keyword evidence="6 10" id="KW-0812">Transmembrane</keyword>
<feature type="domain" description="DUF2921" evidence="13">
    <location>
        <begin position="268"/>
        <end position="394"/>
    </location>
</feature>
<dbReference type="InterPro" id="IPR057425">
    <property type="entry name" value="DUF2921_N"/>
</dbReference>
<dbReference type="AlphaFoldDB" id="A0A8J5L9I1"/>
<evidence type="ECO:0000256" key="10">
    <source>
        <dbReference type="SAM" id="Phobius"/>
    </source>
</evidence>
<keyword evidence="5" id="KW-0808">Transferase</keyword>
<keyword evidence="9 10" id="KW-0472">Membrane</keyword>
<evidence type="ECO:0000256" key="11">
    <source>
        <dbReference type="SAM" id="SignalP"/>
    </source>
</evidence>
<comment type="pathway">
    <text evidence="3">Protein modification; protein ubiquitination.</text>
</comment>
<dbReference type="GO" id="GO:0061630">
    <property type="term" value="F:ubiquitin protein ligase activity"/>
    <property type="evidence" value="ECO:0007669"/>
    <property type="project" value="UniProtKB-EC"/>
</dbReference>
<evidence type="ECO:0000256" key="5">
    <source>
        <dbReference type="ARBA" id="ARBA00022679"/>
    </source>
</evidence>
<evidence type="ECO:0000256" key="6">
    <source>
        <dbReference type="ARBA" id="ARBA00022692"/>
    </source>
</evidence>
<dbReference type="Pfam" id="PF11145">
    <property type="entry name" value="DUF2921"/>
    <property type="match status" value="1"/>
</dbReference>
<feature type="chain" id="PRO_5035199040" description="RING-type E3 ubiquitin transferase" evidence="11">
    <location>
        <begin position="26"/>
        <end position="890"/>
    </location>
</feature>
<dbReference type="Proteomes" id="UP000734854">
    <property type="component" value="Unassembled WGS sequence"/>
</dbReference>
<feature type="transmembrane region" description="Helical" evidence="10">
    <location>
        <begin position="743"/>
        <end position="762"/>
    </location>
</feature>
<feature type="transmembrane region" description="Helical" evidence="10">
    <location>
        <begin position="842"/>
        <end position="861"/>
    </location>
</feature>
<keyword evidence="11" id="KW-0732">Signal</keyword>
<comment type="catalytic activity">
    <reaction evidence="1">
        <text>S-ubiquitinyl-[E2 ubiquitin-conjugating enzyme]-L-cysteine + [acceptor protein]-L-lysine = [E2 ubiquitin-conjugating enzyme]-L-cysteine + N(6)-ubiquitinyl-[acceptor protein]-L-lysine.</text>
        <dbReference type="EC" id="2.3.2.27"/>
    </reaction>
</comment>
<sequence length="890" mass="100076">MLTAMYHLGLLFPILALFSTSPVSAADYNKTYIYADHCGDIVPESVATTLFVQHNDQTSFEDGYFTGGAGLFQSSNSTVFAPPSVNVRTKSLHRTKKDGIFQIQATMSLYGAFQNRSQHYRRFNYHPKTIVEEATFSDLAGFWSESTGMVCLVGHGVFQNATGISRDLFAVVSLTFPRVSSLSTTWIIGTVKIFDHVDEHNNFSPISISLLAYYVPKTYSFTKIPYANTSCSAVKIDAPKLEISPDGACAFLYRVFRINYTRSVDCTQGNCRSLNQTLGFTPRFLSFHGITCREDGKTKFYIRFSNSSSYQYNMPMIPERSLVGEGFWDPGRNQFCLLACRVNKDNSLKDTHVGDCDIGLTLWFPEVMKLKERSSIVGRVWSIKNKEDVNYFDMASIYSLNNRYNMFHGLHYTYTEADSVRDSCSNGGHASTELGDQRYPDLKFLGGGRLSLNMKNAKGKGQWGEANFLSIGNDVYGYDFEKLSGVRSSASLVGSTRSSDAANSSMNVGFEIHLWSHFDDDNHFEINELAAEGVYDSATGRICMKGCQYPKHTDGSSLDYDSIDCDILIHIQFAPVDEKAEVHLNGTITSTRNNKSDPFYFETVTISSNQMQRSGAVRTVRRMNVEIIMVLVSLTFSCICIAMQIFHVKKQPRVLASVSITMLLALILGYTVPLVVNFEALFMKSRSGSILLRSGRWISTYEVILRMLSIIALFLSMRLLQLAWSARSSAGDSRDLWVQERRALRWCLPLCAAGALLTWLVSSNWEALIPYSGFVLDGFLLPQIIFNVAQRSKGRVLTPSFYIGIVAVRALPHLYDIYRARNYTAIDSTDIYGSGKWDFYSTAWDVIILCEGLLLAALIYLQQRFGSECLVPKRLRMYIYRYEEVPGVDI</sequence>
<feature type="transmembrane region" description="Helical" evidence="10">
    <location>
        <begin position="660"/>
        <end position="683"/>
    </location>
</feature>
<dbReference type="EMBL" id="JACMSC010000010">
    <property type="protein sequence ID" value="KAG6505030.1"/>
    <property type="molecule type" value="Genomic_DNA"/>
</dbReference>
<keyword evidence="7" id="KW-0833">Ubl conjugation pathway</keyword>
<dbReference type="InterPro" id="IPR021319">
    <property type="entry name" value="DUF2921"/>
</dbReference>
<dbReference type="EC" id="2.3.2.27" evidence="4"/>
<feature type="transmembrane region" description="Helical" evidence="10">
    <location>
        <begin position="627"/>
        <end position="648"/>
    </location>
</feature>
<evidence type="ECO:0000259" key="13">
    <source>
        <dbReference type="Pfam" id="PF25333"/>
    </source>
</evidence>
<feature type="transmembrane region" description="Helical" evidence="10">
    <location>
        <begin position="768"/>
        <end position="789"/>
    </location>
</feature>
<dbReference type="Pfam" id="PF25333">
    <property type="entry name" value="DUF2921_N"/>
    <property type="match status" value="3"/>
</dbReference>
<protein>
    <recommendedName>
        <fullName evidence="4">RING-type E3 ubiquitin transferase</fullName>
        <ecNumber evidence="4">2.3.2.27</ecNumber>
    </recommendedName>
</protein>
<dbReference type="PANTHER" id="PTHR33389:SF18">
    <property type="entry name" value="OS01G0677900 PROTEIN"/>
    <property type="match status" value="1"/>
</dbReference>
<dbReference type="GO" id="GO:0012505">
    <property type="term" value="C:endomembrane system"/>
    <property type="evidence" value="ECO:0007669"/>
    <property type="project" value="UniProtKB-SubCell"/>
</dbReference>
<reference evidence="14 15" key="1">
    <citation type="submission" date="2020-08" db="EMBL/GenBank/DDBJ databases">
        <title>Plant Genome Project.</title>
        <authorList>
            <person name="Zhang R.-G."/>
        </authorList>
    </citation>
    <scope>NUCLEOTIDE SEQUENCE [LARGE SCALE GENOMIC DNA]</scope>
    <source>
        <tissue evidence="14">Rhizome</tissue>
    </source>
</reference>
<evidence type="ECO:0000256" key="4">
    <source>
        <dbReference type="ARBA" id="ARBA00012483"/>
    </source>
</evidence>
<evidence type="ECO:0000256" key="1">
    <source>
        <dbReference type="ARBA" id="ARBA00000900"/>
    </source>
</evidence>
<dbReference type="PANTHER" id="PTHR33389">
    <property type="entry name" value="FAMILY PROTEIN, PUTATIVE (DUF2921)-RELATED"/>
    <property type="match status" value="1"/>
</dbReference>
<comment type="subcellular location">
    <subcellularLocation>
        <location evidence="2">Endomembrane system</location>
        <topology evidence="2">Multi-pass membrane protein</topology>
    </subcellularLocation>
</comment>
<feature type="transmembrane region" description="Helical" evidence="10">
    <location>
        <begin position="796"/>
        <end position="815"/>
    </location>
</feature>
<organism evidence="14 15">
    <name type="scientific">Zingiber officinale</name>
    <name type="common">Ginger</name>
    <name type="synonym">Amomum zingiber</name>
    <dbReference type="NCBI Taxonomy" id="94328"/>
    <lineage>
        <taxon>Eukaryota</taxon>
        <taxon>Viridiplantae</taxon>
        <taxon>Streptophyta</taxon>
        <taxon>Embryophyta</taxon>
        <taxon>Tracheophyta</taxon>
        <taxon>Spermatophyta</taxon>
        <taxon>Magnoliopsida</taxon>
        <taxon>Liliopsida</taxon>
        <taxon>Zingiberales</taxon>
        <taxon>Zingiberaceae</taxon>
        <taxon>Zingiber</taxon>
    </lineage>
</organism>
<keyword evidence="15" id="KW-1185">Reference proteome</keyword>
<feature type="domain" description="SWEET-like" evidence="12">
    <location>
        <begin position="619"/>
        <end position="875"/>
    </location>
</feature>
<feature type="domain" description="DUF2921" evidence="13">
    <location>
        <begin position="464"/>
        <end position="604"/>
    </location>
</feature>
<evidence type="ECO:0000313" key="14">
    <source>
        <dbReference type="EMBL" id="KAG6505030.1"/>
    </source>
</evidence>
<evidence type="ECO:0000256" key="2">
    <source>
        <dbReference type="ARBA" id="ARBA00004127"/>
    </source>
</evidence>
<accession>A0A8J5L9I1</accession>
<feature type="domain" description="DUF2921" evidence="13">
    <location>
        <begin position="34"/>
        <end position="207"/>
    </location>
</feature>
<evidence type="ECO:0000256" key="7">
    <source>
        <dbReference type="ARBA" id="ARBA00022786"/>
    </source>
</evidence>
<evidence type="ECO:0000313" key="15">
    <source>
        <dbReference type="Proteomes" id="UP000734854"/>
    </source>
</evidence>
<evidence type="ECO:0000259" key="12">
    <source>
        <dbReference type="Pfam" id="PF11145"/>
    </source>
</evidence>
<gene>
    <name evidence="14" type="ORF">ZIOFF_037378</name>
</gene>
<feature type="signal peptide" evidence="11">
    <location>
        <begin position="1"/>
        <end position="25"/>
    </location>
</feature>
<keyword evidence="8 10" id="KW-1133">Transmembrane helix</keyword>
<evidence type="ECO:0000256" key="3">
    <source>
        <dbReference type="ARBA" id="ARBA00004906"/>
    </source>
</evidence>